<dbReference type="Pfam" id="PF20586">
    <property type="entry name" value="DUF6788"/>
    <property type="match status" value="1"/>
</dbReference>
<gene>
    <name evidence="2" type="ORF">BN1232_06025</name>
</gene>
<evidence type="ECO:0000259" key="1">
    <source>
        <dbReference type="Pfam" id="PF20586"/>
    </source>
</evidence>
<sequence length="116" mass="12712">MNTHKNELSGRSTRALLDRRRRLAARLGDVEQVLTGSLTEQTRRCGRSDCRCAVGEPHGPYAYFAPKPAGRGRARYVPAGLVAVVRARLARGEQVATLLAEISAINAELLARCELR</sequence>
<dbReference type="InterPro" id="IPR046738">
    <property type="entry name" value="DUF6788"/>
</dbReference>
<reference evidence="2 3" key="1">
    <citation type="submission" date="2015-03" db="EMBL/GenBank/DDBJ databases">
        <authorList>
            <person name="Urmite Genomes"/>
        </authorList>
    </citation>
    <scope>NUCLEOTIDE SEQUENCE [LARGE SCALE GENOMIC DNA]</scope>
    <source>
        <strain evidence="2 3">CSUR P1491</strain>
    </source>
</reference>
<evidence type="ECO:0000313" key="3">
    <source>
        <dbReference type="Proteomes" id="UP000199251"/>
    </source>
</evidence>
<organism evidence="2 3">
    <name type="scientific">Mycobacterium lentiflavum</name>
    <dbReference type="NCBI Taxonomy" id="141349"/>
    <lineage>
        <taxon>Bacteria</taxon>
        <taxon>Bacillati</taxon>
        <taxon>Actinomycetota</taxon>
        <taxon>Actinomycetes</taxon>
        <taxon>Mycobacteriales</taxon>
        <taxon>Mycobacteriaceae</taxon>
        <taxon>Mycobacterium</taxon>
        <taxon>Mycobacterium simiae complex</taxon>
    </lineage>
</organism>
<accession>A0A0E4H1U9</accession>
<dbReference type="EMBL" id="CTEE01000002">
    <property type="protein sequence ID" value="CQD24049.1"/>
    <property type="molecule type" value="Genomic_DNA"/>
</dbReference>
<proteinExistence type="predicted"/>
<dbReference type="OrthoDB" id="9102171at2"/>
<dbReference type="STRING" id="141349.BN1232_06025"/>
<dbReference type="RefSeq" id="WP_090609829.1">
    <property type="nucleotide sequence ID" value="NZ_CTEE01000002.1"/>
</dbReference>
<feature type="domain" description="DUF6788" evidence="1">
    <location>
        <begin position="15"/>
        <end position="86"/>
    </location>
</feature>
<dbReference type="AlphaFoldDB" id="A0A0E4H1U9"/>
<protein>
    <recommendedName>
        <fullName evidence="1">DUF6788 domain-containing protein</fullName>
    </recommendedName>
</protein>
<evidence type="ECO:0000313" key="2">
    <source>
        <dbReference type="EMBL" id="CQD24049.1"/>
    </source>
</evidence>
<dbReference type="Proteomes" id="UP000199251">
    <property type="component" value="Unassembled WGS sequence"/>
</dbReference>
<name>A0A0E4H1U9_MYCLN</name>